<dbReference type="PANTHER" id="PTHR33236:SF11">
    <property type="entry name" value="CUB DOMAIN-CONTAINING PROTEIN"/>
    <property type="match status" value="1"/>
</dbReference>
<evidence type="ECO:0000256" key="3">
    <source>
        <dbReference type="SAM" id="SignalP"/>
    </source>
</evidence>
<feature type="domain" description="CUB" evidence="4">
    <location>
        <begin position="150"/>
        <end position="274"/>
    </location>
</feature>
<evidence type="ECO:0000313" key="5">
    <source>
        <dbReference type="EMBL" id="CAB3377342.1"/>
    </source>
</evidence>
<dbReference type="Gene3D" id="2.60.120.290">
    <property type="entry name" value="Spermadhesin, CUB domain"/>
    <property type="match status" value="1"/>
</dbReference>
<feature type="signal peptide" evidence="3">
    <location>
        <begin position="1"/>
        <end position="19"/>
    </location>
</feature>
<evidence type="ECO:0000259" key="4">
    <source>
        <dbReference type="PROSITE" id="PS01180"/>
    </source>
</evidence>
<dbReference type="Proteomes" id="UP000494165">
    <property type="component" value="Unassembled WGS sequence"/>
</dbReference>
<dbReference type="InterPro" id="IPR000859">
    <property type="entry name" value="CUB_dom"/>
</dbReference>
<keyword evidence="3" id="KW-0732">Signal</keyword>
<dbReference type="Pfam" id="PF00431">
    <property type="entry name" value="CUB"/>
    <property type="match status" value="1"/>
</dbReference>
<accession>A0A8S1D2N6</accession>
<dbReference type="PANTHER" id="PTHR33236">
    <property type="entry name" value="INTRAFLAGELLAR TRANSPORT PROTEIN 122 FAMILY PROTEIN-RELATED"/>
    <property type="match status" value="1"/>
</dbReference>
<dbReference type="SUPFAM" id="SSF49854">
    <property type="entry name" value="Spermadhesin, CUB domain"/>
    <property type="match status" value="1"/>
</dbReference>
<proteinExistence type="predicted"/>
<sequence>MRAVTIIVLGLLLVVETWGRGRWDRRGRSHDGAWRRLNSPTMRKDTNDLLYGLTEPGVLKLRRDNDLSLEDESFGANGVTTTFLNEAKDEELARFLNLLTLVRFANSECLSTEGLTGSCYPDNECVGLGGLIGGTCANGFGVCCVFIGTCGDRLQANGSYFQSPNFPDLMPTPNQPQSCYFEILKTNPWVTQIRLDFDFFELANPTGGECQNDRLIISGQASGSPVPAMCGINTGQHVYFDLQNKRTPVRFTVVTLSNSSVRANRRWRIRLTQLNPRDVPLAAPSHCLQYYTTPSGVVQSFNYAGGAYTNNLNYVICFKKMSGACSITYRNVNSTGQESRFQIVNVESNGQSIVPTNQAGAGVFNCPDDYIVVSGVRLCGEKLNDATTNIDFTVNSPVTGINVTYETERKQIFNFMFIFRHDFWPVHPALPNKCWICGERIQLGLQSNYVRTFIENLFEDLNNQN</sequence>
<dbReference type="AlphaFoldDB" id="A0A8S1D2N6"/>
<keyword evidence="6" id="KW-1185">Reference proteome</keyword>
<reference evidence="5 6" key="1">
    <citation type="submission" date="2020-04" db="EMBL/GenBank/DDBJ databases">
        <authorList>
            <person name="Alioto T."/>
            <person name="Alioto T."/>
            <person name="Gomez Garrido J."/>
        </authorList>
    </citation>
    <scope>NUCLEOTIDE SEQUENCE [LARGE SCALE GENOMIC DNA]</scope>
</reference>
<comment type="caution">
    <text evidence="2">Lacks conserved residue(s) required for the propagation of feature annotation.</text>
</comment>
<protein>
    <recommendedName>
        <fullName evidence="4">CUB domain-containing protein</fullName>
    </recommendedName>
</protein>
<dbReference type="Pfam" id="PF26080">
    <property type="entry name" value="CUB_animal"/>
    <property type="match status" value="1"/>
</dbReference>
<organism evidence="5 6">
    <name type="scientific">Cloeon dipterum</name>
    <dbReference type="NCBI Taxonomy" id="197152"/>
    <lineage>
        <taxon>Eukaryota</taxon>
        <taxon>Metazoa</taxon>
        <taxon>Ecdysozoa</taxon>
        <taxon>Arthropoda</taxon>
        <taxon>Hexapoda</taxon>
        <taxon>Insecta</taxon>
        <taxon>Pterygota</taxon>
        <taxon>Palaeoptera</taxon>
        <taxon>Ephemeroptera</taxon>
        <taxon>Pisciforma</taxon>
        <taxon>Baetidae</taxon>
        <taxon>Cloeon</taxon>
    </lineage>
</organism>
<feature type="chain" id="PRO_5035799095" description="CUB domain-containing protein" evidence="3">
    <location>
        <begin position="20"/>
        <end position="465"/>
    </location>
</feature>
<evidence type="ECO:0000256" key="2">
    <source>
        <dbReference type="PROSITE-ProRule" id="PRU00059"/>
    </source>
</evidence>
<comment type="caution">
    <text evidence="5">The sequence shown here is derived from an EMBL/GenBank/DDBJ whole genome shotgun (WGS) entry which is preliminary data.</text>
</comment>
<keyword evidence="1" id="KW-1015">Disulfide bond</keyword>
<evidence type="ECO:0000313" key="6">
    <source>
        <dbReference type="Proteomes" id="UP000494165"/>
    </source>
</evidence>
<dbReference type="EMBL" id="CADEPI010000144">
    <property type="protein sequence ID" value="CAB3377342.1"/>
    <property type="molecule type" value="Genomic_DNA"/>
</dbReference>
<gene>
    <name evidence="5" type="ORF">CLODIP_2_CD13941</name>
</gene>
<dbReference type="OrthoDB" id="6479909at2759"/>
<dbReference type="InterPro" id="IPR058698">
    <property type="entry name" value="CUB_metazoa"/>
</dbReference>
<evidence type="ECO:0000256" key="1">
    <source>
        <dbReference type="ARBA" id="ARBA00023157"/>
    </source>
</evidence>
<name>A0A8S1D2N6_9INSE</name>
<dbReference type="PROSITE" id="PS01180">
    <property type="entry name" value="CUB"/>
    <property type="match status" value="1"/>
</dbReference>
<dbReference type="InterPro" id="IPR035914">
    <property type="entry name" value="Sperma_CUB_dom_sf"/>
</dbReference>